<dbReference type="PANTHER" id="PTHR48094">
    <property type="entry name" value="PROTEIN/NUCLEIC ACID DEGLYCASE DJ-1-RELATED"/>
    <property type="match status" value="1"/>
</dbReference>
<accession>A0ABX1JSE3</accession>
<organism evidence="5 6">
    <name type="scientific">Arthrobacter deserti</name>
    <dbReference type="NCBI Taxonomy" id="1742687"/>
    <lineage>
        <taxon>Bacteria</taxon>
        <taxon>Bacillati</taxon>
        <taxon>Actinomycetota</taxon>
        <taxon>Actinomycetes</taxon>
        <taxon>Micrococcales</taxon>
        <taxon>Micrococcaceae</taxon>
        <taxon>Arthrobacter</taxon>
    </lineage>
</organism>
<gene>
    <name evidence="5" type="ORF">HER39_15285</name>
</gene>
<comment type="caution">
    <text evidence="5">The sequence shown here is derived from an EMBL/GenBank/DDBJ whole genome shotgun (WGS) entry which is preliminary data.</text>
</comment>
<dbReference type="InterPro" id="IPR002818">
    <property type="entry name" value="DJ-1/PfpI"/>
</dbReference>
<proteinExistence type="inferred from homology"/>
<evidence type="ECO:0000313" key="6">
    <source>
        <dbReference type="Proteomes" id="UP000523795"/>
    </source>
</evidence>
<dbReference type="SUPFAM" id="SSF52317">
    <property type="entry name" value="Class I glutamine amidotransferase-like"/>
    <property type="match status" value="1"/>
</dbReference>
<evidence type="ECO:0000256" key="2">
    <source>
        <dbReference type="ARBA" id="ARBA00023239"/>
    </source>
</evidence>
<dbReference type="EMBL" id="JAAZSR010000342">
    <property type="protein sequence ID" value="NKX51903.1"/>
    <property type="molecule type" value="Genomic_DNA"/>
</dbReference>
<keyword evidence="6" id="KW-1185">Reference proteome</keyword>
<comment type="similarity">
    <text evidence="3">Belongs to the peptidase C56 family. HSP31-like subfamily.</text>
</comment>
<dbReference type="PANTHER" id="PTHR48094:SF11">
    <property type="entry name" value="GLUTATHIONE-INDEPENDENT GLYOXALASE HSP31-RELATED"/>
    <property type="match status" value="1"/>
</dbReference>
<dbReference type="Pfam" id="PF01965">
    <property type="entry name" value="DJ-1_PfpI"/>
    <property type="match status" value="1"/>
</dbReference>
<name>A0ABX1JSE3_9MICC</name>
<evidence type="ECO:0000256" key="3">
    <source>
        <dbReference type="ARBA" id="ARBA00038493"/>
    </source>
</evidence>
<keyword evidence="2" id="KW-0456">Lyase</keyword>
<keyword evidence="5" id="KW-0315">Glutamine amidotransferase</keyword>
<keyword evidence="1" id="KW-0346">Stress response</keyword>
<protein>
    <submittedName>
        <fullName evidence="5">Type 1 glutamine amidotransferase domain-containing protein</fullName>
    </submittedName>
</protein>
<evidence type="ECO:0000313" key="5">
    <source>
        <dbReference type="EMBL" id="NKX51903.1"/>
    </source>
</evidence>
<evidence type="ECO:0000259" key="4">
    <source>
        <dbReference type="Pfam" id="PF01965"/>
    </source>
</evidence>
<dbReference type="Gene3D" id="3.40.50.880">
    <property type="match status" value="1"/>
</dbReference>
<dbReference type="InterPro" id="IPR050325">
    <property type="entry name" value="Prot/Nucl_acid_deglycase"/>
</dbReference>
<dbReference type="InterPro" id="IPR029062">
    <property type="entry name" value="Class_I_gatase-like"/>
</dbReference>
<feature type="non-terminal residue" evidence="5">
    <location>
        <position position="1"/>
    </location>
</feature>
<feature type="domain" description="DJ-1/PfpI" evidence="4">
    <location>
        <begin position="7"/>
        <end position="72"/>
    </location>
</feature>
<sequence>AYLKQIDAELSAPLALASVRARDYDAVVLPGGHGAVADLYKDPHLGRILVEADADGRIIAPFCHGPAGLLSA</sequence>
<feature type="non-terminal residue" evidence="5">
    <location>
        <position position="72"/>
    </location>
</feature>
<dbReference type="Proteomes" id="UP000523795">
    <property type="component" value="Unassembled WGS sequence"/>
</dbReference>
<evidence type="ECO:0000256" key="1">
    <source>
        <dbReference type="ARBA" id="ARBA00023016"/>
    </source>
</evidence>
<reference evidence="5 6" key="1">
    <citation type="submission" date="2020-04" db="EMBL/GenBank/DDBJ databases">
        <authorList>
            <person name="Liu S."/>
        </authorList>
    </citation>
    <scope>NUCLEOTIDE SEQUENCE [LARGE SCALE GENOMIC DNA]</scope>
    <source>
        <strain evidence="5 6">CGMCC 1.15091</strain>
    </source>
</reference>